<accession>A0A1U8AXZ7</accession>
<keyword evidence="1" id="KW-1185">Reference proteome</keyword>
<dbReference type="Proteomes" id="UP000189703">
    <property type="component" value="Unplaced"/>
</dbReference>
<dbReference type="OrthoDB" id="1936203at2759"/>
<protein>
    <submittedName>
        <fullName evidence="2">Uncharacterized protein LOC104605039 isoform X2</fullName>
    </submittedName>
</protein>
<evidence type="ECO:0000313" key="1">
    <source>
        <dbReference type="Proteomes" id="UP000189703"/>
    </source>
</evidence>
<dbReference type="GeneID" id="104605039"/>
<name>A0A1U8AXZ7_NELNU</name>
<organism evidence="1 2">
    <name type="scientific">Nelumbo nucifera</name>
    <name type="common">Sacred lotus</name>
    <dbReference type="NCBI Taxonomy" id="4432"/>
    <lineage>
        <taxon>Eukaryota</taxon>
        <taxon>Viridiplantae</taxon>
        <taxon>Streptophyta</taxon>
        <taxon>Embryophyta</taxon>
        <taxon>Tracheophyta</taxon>
        <taxon>Spermatophyta</taxon>
        <taxon>Magnoliopsida</taxon>
        <taxon>Proteales</taxon>
        <taxon>Nelumbonaceae</taxon>
        <taxon>Nelumbo</taxon>
    </lineage>
</organism>
<reference evidence="2" key="1">
    <citation type="submission" date="2025-08" db="UniProtKB">
        <authorList>
            <consortium name="RefSeq"/>
        </authorList>
    </citation>
    <scope>IDENTIFICATION</scope>
</reference>
<dbReference type="AlphaFoldDB" id="A0A1U8AXZ7"/>
<sequence>MSCLSTHVKRLLLFLQKNLENAKPSMQVLVADLQFPRDQVTIIQTQTNSYCCERLLKVIILLEQWREWWDQMQFQRESNLSSSLQFALNKVALSASSTWDDIDTISIRRIANI</sequence>
<gene>
    <name evidence="2" type="primary">LOC104605039</name>
</gene>
<evidence type="ECO:0000313" key="2">
    <source>
        <dbReference type="RefSeq" id="XP_010267938.1"/>
    </source>
</evidence>
<proteinExistence type="predicted"/>
<dbReference type="RefSeq" id="XP_010267938.1">
    <property type="nucleotide sequence ID" value="XM_010269636.2"/>
</dbReference>
<dbReference type="KEGG" id="nnu:104605039"/>